<dbReference type="SUPFAM" id="SSF53850">
    <property type="entry name" value="Periplasmic binding protein-like II"/>
    <property type="match status" value="1"/>
</dbReference>
<proteinExistence type="predicted"/>
<dbReference type="Proteomes" id="UP000886100">
    <property type="component" value="Unassembled WGS sequence"/>
</dbReference>
<sequence length="78" mass="8367">MIRPSEMRRLLLLLLLPILSLQVAAGAEQVLRRGNGAEVQTLDPPRAEGVPASNILRDLYEGLVIEAPDGRLVPGAAD</sequence>
<dbReference type="AlphaFoldDB" id="A0A7C5MX28"/>
<comment type="caution">
    <text evidence="1">The sequence shown here is derived from an EMBL/GenBank/DDBJ whole genome shotgun (WGS) entry which is preliminary data.</text>
</comment>
<feature type="non-terminal residue" evidence="1">
    <location>
        <position position="78"/>
    </location>
</feature>
<accession>A0A7C5MX28</accession>
<evidence type="ECO:0000313" key="1">
    <source>
        <dbReference type="EMBL" id="HHH13481.1"/>
    </source>
</evidence>
<dbReference type="Gene3D" id="3.40.190.10">
    <property type="entry name" value="Periplasmic binding protein-like II"/>
    <property type="match status" value="1"/>
</dbReference>
<protein>
    <submittedName>
        <fullName evidence="1">Peptide ABC transporter substrate-binding protein</fullName>
    </submittedName>
</protein>
<gene>
    <name evidence="1" type="ORF">ENJ98_04530</name>
</gene>
<name>A0A7C5MX28_9GAMM</name>
<dbReference type="EMBL" id="DROM01000276">
    <property type="protein sequence ID" value="HHH13481.1"/>
    <property type="molecule type" value="Genomic_DNA"/>
</dbReference>
<organism evidence="1">
    <name type="scientific">Thiolapillus brandeum</name>
    <dbReference type="NCBI Taxonomy" id="1076588"/>
    <lineage>
        <taxon>Bacteria</taxon>
        <taxon>Pseudomonadati</taxon>
        <taxon>Pseudomonadota</taxon>
        <taxon>Gammaproteobacteria</taxon>
        <taxon>Chromatiales</taxon>
        <taxon>Sedimenticolaceae</taxon>
        <taxon>Thiolapillus</taxon>
    </lineage>
</organism>
<reference evidence="1" key="1">
    <citation type="journal article" date="2020" name="mSystems">
        <title>Genome- and Community-Level Interaction Insights into Carbon Utilization and Element Cycling Functions of Hydrothermarchaeota in Hydrothermal Sediment.</title>
        <authorList>
            <person name="Zhou Z."/>
            <person name="Liu Y."/>
            <person name="Xu W."/>
            <person name="Pan J."/>
            <person name="Luo Z.H."/>
            <person name="Li M."/>
        </authorList>
    </citation>
    <scope>NUCLEOTIDE SEQUENCE [LARGE SCALE GENOMIC DNA]</scope>
    <source>
        <strain evidence="1">HyVt-535</strain>
    </source>
</reference>